<dbReference type="Pfam" id="PF14498">
    <property type="entry name" value="Glyco_hyd_65N_2"/>
    <property type="match status" value="1"/>
</dbReference>
<comment type="caution">
    <text evidence="5">The sequence shown here is derived from an EMBL/GenBank/DDBJ whole genome shotgun (WGS) entry which is preliminary data.</text>
</comment>
<dbReference type="Pfam" id="PF21307">
    <property type="entry name" value="Glyco_hydro_95_C"/>
    <property type="match status" value="1"/>
</dbReference>
<proteinExistence type="predicted"/>
<evidence type="ECO:0000313" key="6">
    <source>
        <dbReference type="Proteomes" id="UP000005938"/>
    </source>
</evidence>
<dbReference type="OrthoDB" id="9802600at2"/>
<dbReference type="STRING" id="946077.W5A_09224"/>
<dbReference type="PANTHER" id="PTHR31084">
    <property type="entry name" value="ALPHA-L-FUCOSIDASE 2"/>
    <property type="match status" value="1"/>
</dbReference>
<dbReference type="GO" id="GO:0004560">
    <property type="term" value="F:alpha-L-fucosidase activity"/>
    <property type="evidence" value="ECO:0007669"/>
    <property type="project" value="InterPro"/>
</dbReference>
<dbReference type="InterPro" id="IPR027414">
    <property type="entry name" value="GH95_N_dom"/>
</dbReference>
<dbReference type="InterPro" id="IPR049053">
    <property type="entry name" value="AFCA-like_C"/>
</dbReference>
<gene>
    <name evidence="5" type="ORF">W5A_09224</name>
</gene>
<dbReference type="PIRSF" id="PIRSF007663">
    <property type="entry name" value="UCP007663"/>
    <property type="match status" value="1"/>
</dbReference>
<evidence type="ECO:0000259" key="2">
    <source>
        <dbReference type="Pfam" id="PF14498"/>
    </source>
</evidence>
<dbReference type="InterPro" id="IPR016518">
    <property type="entry name" value="Alpha-L-fucosidase"/>
</dbReference>
<evidence type="ECO:0000259" key="3">
    <source>
        <dbReference type="Pfam" id="PF21307"/>
    </source>
</evidence>
<dbReference type="Gene3D" id="1.50.10.10">
    <property type="match status" value="1"/>
</dbReference>
<dbReference type="EMBL" id="AJJU01000011">
    <property type="protein sequence ID" value="EID74405.1"/>
    <property type="molecule type" value="Genomic_DNA"/>
</dbReference>
<dbReference type="RefSeq" id="WP_008239771.1">
    <property type="nucleotide sequence ID" value="NZ_AJJU01000011.1"/>
</dbReference>
<dbReference type="InterPro" id="IPR054363">
    <property type="entry name" value="GH95_cat"/>
</dbReference>
<protein>
    <submittedName>
        <fullName evidence="5">Uncharacterized protein</fullName>
    </submittedName>
</protein>
<organism evidence="5 6">
    <name type="scientific">Imtechella halotolerans K1</name>
    <dbReference type="NCBI Taxonomy" id="946077"/>
    <lineage>
        <taxon>Bacteria</taxon>
        <taxon>Pseudomonadati</taxon>
        <taxon>Bacteroidota</taxon>
        <taxon>Flavobacteriia</taxon>
        <taxon>Flavobacteriales</taxon>
        <taxon>Flavobacteriaceae</taxon>
        <taxon>Imtechella</taxon>
    </lineage>
</organism>
<evidence type="ECO:0000259" key="4">
    <source>
        <dbReference type="Pfam" id="PF22124"/>
    </source>
</evidence>
<dbReference type="Pfam" id="PF22124">
    <property type="entry name" value="Glyco_hydro_95_cat"/>
    <property type="match status" value="1"/>
</dbReference>
<name>I0WDD9_9FLAO</name>
<sequence length="786" mass="88803">MDKNSLLLVVVLFFATANAQNSQSKERLWYKEPATKWMEALPVGNGRLGAMIFGQPINERIQLNEDSMWPGGPDWGDSKGTPEDLVYIRQLLKEGQYHKADEEIVTRFSNKGVVRSHQTMGDLYIDFSTKKVANYYRELDIETAVATTSYNSEGYNYTQEVFASAPHNVLIIRYTTTNPKGMDATLRMNRPKDEGFNTVQVSSPAPNQIQMKGMVTQNGGRLNSEAKPLDYGVKFDTRLVVKNNGGIVVSKDGILELKNVNEAVLLLVGSTSFYHGNNYESYNEQLLGQVQELSYNEMLSAHVADYQSLYKRVTLDLGGNEFNKIPTDERLKKIKDGGTDKALSALLFQYGRYLLISSSRPGTNPANLQGIWNEHIRAPWNADYHLNVNLQMNYWPAEVTNLSECHSPLFDYTDRLINRGRITAKDQYGIHRGAVIHHTSDIWAPAWMHAERAYWGAWIHGGGWLAQHYWEHYSYTNDIDFLKNRAWPAMKALAEFYLDWLIYDQDSKTWVSSPETSPENSYMAPDGTPAAVSHGAAMGHQIIGEVFNNTLKAASILKINDDFVQEVKSKLKKIHPGVVLGPDGRILEWTKPVEEPEKGHRHMSQLYALHPGISITQKTSAHFEAAKKTIDYRLQHGGAGTGWSRAWMINFNARLQDAVAAQTNIQKFLEISTADNLFDMHPPFQIDGNFGFTAGVAEMLMQSHEGFIRLLPALPESWDSGEVTGLKARGNIQVSIKWKEHTIERIELVSKEDTKATLVYKDRKKTISLSSNETIILNQYLKELTK</sequence>
<feature type="domain" description="Glycosyl hydrolase family 95 N-terminal" evidence="2">
    <location>
        <begin position="28"/>
        <end position="273"/>
    </location>
</feature>
<dbReference type="Proteomes" id="UP000005938">
    <property type="component" value="Unassembled WGS sequence"/>
</dbReference>
<feature type="chain" id="PRO_5003635332" evidence="1">
    <location>
        <begin position="20"/>
        <end position="786"/>
    </location>
</feature>
<reference evidence="5 6" key="1">
    <citation type="journal article" date="2012" name="J. Bacteriol.">
        <title>Genome Sequence of the Halotolerant Bacterium Imtechella halotolerans K1T.</title>
        <authorList>
            <person name="Kumar S."/>
            <person name="Vikram S."/>
            <person name="Subramanian S."/>
            <person name="Raghava G.P."/>
            <person name="Pinnaka A.K."/>
        </authorList>
    </citation>
    <scope>NUCLEOTIDE SEQUENCE [LARGE SCALE GENOMIC DNA]</scope>
    <source>
        <strain evidence="5 6">K1</strain>
    </source>
</reference>
<accession>I0WDD9</accession>
<dbReference type="InterPro" id="IPR012341">
    <property type="entry name" value="6hp_glycosidase-like_sf"/>
</dbReference>
<dbReference type="eggNOG" id="COG1554">
    <property type="taxonomic scope" value="Bacteria"/>
</dbReference>
<dbReference type="PANTHER" id="PTHR31084:SF0">
    <property type="entry name" value="ALPHA-L-FUCOSIDASE 2"/>
    <property type="match status" value="1"/>
</dbReference>
<evidence type="ECO:0000313" key="5">
    <source>
        <dbReference type="EMBL" id="EID74405.1"/>
    </source>
</evidence>
<dbReference type="GO" id="GO:0005975">
    <property type="term" value="P:carbohydrate metabolic process"/>
    <property type="evidence" value="ECO:0007669"/>
    <property type="project" value="InterPro"/>
</dbReference>
<keyword evidence="1" id="KW-0732">Signal</keyword>
<feature type="domain" description="Glycosyl hydrolase family 95 catalytic" evidence="4">
    <location>
        <begin position="294"/>
        <end position="700"/>
    </location>
</feature>
<feature type="signal peptide" evidence="1">
    <location>
        <begin position="1"/>
        <end position="19"/>
    </location>
</feature>
<dbReference type="PATRIC" id="fig|946077.3.peg.1867"/>
<dbReference type="AlphaFoldDB" id="I0WDD9"/>
<dbReference type="InterPro" id="IPR008928">
    <property type="entry name" value="6-hairpin_glycosidase_sf"/>
</dbReference>
<evidence type="ECO:0000256" key="1">
    <source>
        <dbReference type="SAM" id="SignalP"/>
    </source>
</evidence>
<feature type="domain" description="Alpha fucosidase A-like C-terminal" evidence="3">
    <location>
        <begin position="702"/>
        <end position="767"/>
    </location>
</feature>
<dbReference type="SUPFAM" id="SSF48208">
    <property type="entry name" value="Six-hairpin glycosidases"/>
    <property type="match status" value="1"/>
</dbReference>
<keyword evidence="6" id="KW-1185">Reference proteome</keyword>